<evidence type="ECO:0000256" key="7">
    <source>
        <dbReference type="ARBA" id="ARBA00012289"/>
    </source>
</evidence>
<evidence type="ECO:0000313" key="19">
    <source>
        <dbReference type="EMBL" id="KFG88391.1"/>
    </source>
</evidence>
<gene>
    <name evidence="19" type="ORF">BV98_003974</name>
</gene>
<dbReference type="SUPFAM" id="SSF102114">
    <property type="entry name" value="Radical SAM enzymes"/>
    <property type="match status" value="2"/>
</dbReference>
<comment type="catalytic activity">
    <reaction evidence="16">
        <text>5-amino-6-(D-ribitylamino)uracil + L-tyrosine + S-adenosyl-L-methionine = 5-amino-5-(4-hydroxybenzyl)-6-(D-ribitylimino)-5,6-dihydrouracil + 2-iminoacetate + 5'-deoxyadenosine + L-methionine + H(+)</text>
        <dbReference type="Rhea" id="RHEA:55200"/>
        <dbReference type="ChEBI" id="CHEBI:15378"/>
        <dbReference type="ChEBI" id="CHEBI:15934"/>
        <dbReference type="ChEBI" id="CHEBI:17319"/>
        <dbReference type="ChEBI" id="CHEBI:57844"/>
        <dbReference type="ChEBI" id="CHEBI:58315"/>
        <dbReference type="ChEBI" id="CHEBI:59789"/>
        <dbReference type="ChEBI" id="CHEBI:77846"/>
        <dbReference type="ChEBI" id="CHEBI:85936"/>
        <dbReference type="EC" id="2.5.1.147"/>
    </reaction>
</comment>
<evidence type="ECO:0000256" key="9">
    <source>
        <dbReference type="ARBA" id="ARBA00022485"/>
    </source>
</evidence>
<keyword evidence="15" id="KW-0456">Lyase</keyword>
<dbReference type="STRING" id="76947.GCA_002080435_03899"/>
<comment type="cofactor">
    <cofactor evidence="1">
        <name>[4Fe-4S] cluster</name>
        <dbReference type="ChEBI" id="CHEBI:49883"/>
    </cofactor>
</comment>
<dbReference type="InterPro" id="IPR019939">
    <property type="entry name" value="CofG_family"/>
</dbReference>
<dbReference type="HAMAP" id="MF_01612">
    <property type="entry name" value="FO_synth_sub2"/>
    <property type="match status" value="1"/>
</dbReference>
<name>A0A086P4S3_SPHHM</name>
<evidence type="ECO:0000256" key="5">
    <source>
        <dbReference type="ARBA" id="ARBA00010826"/>
    </source>
</evidence>
<dbReference type="HAMAP" id="MF_01611">
    <property type="entry name" value="FO_synth_sub1"/>
    <property type="match status" value="1"/>
</dbReference>
<dbReference type="CDD" id="cd01335">
    <property type="entry name" value="Radical_SAM"/>
    <property type="match status" value="2"/>
</dbReference>
<dbReference type="SFLD" id="SFLDG01388">
    <property type="entry name" value="7_8-didemethyl-8-hydroxy-5-dea"/>
    <property type="match status" value="2"/>
</dbReference>
<dbReference type="EC" id="4.3.1.32" evidence="6"/>
<evidence type="ECO:0000256" key="11">
    <source>
        <dbReference type="ARBA" id="ARBA00022691"/>
    </source>
</evidence>
<keyword evidence="9" id="KW-0004">4Fe-4S</keyword>
<dbReference type="InterPro" id="IPR019940">
    <property type="entry name" value="CofH_family"/>
</dbReference>
<comment type="catalytic activity">
    <reaction evidence="17">
        <text>5-amino-5-(4-hydroxybenzyl)-6-(D-ribitylimino)-5,6-dihydrouracil + S-adenosyl-L-methionine = 7,8-didemethyl-8-hydroxy-5-deazariboflavin + 5'-deoxyadenosine + L-methionine + NH4(+) + H(+)</text>
        <dbReference type="Rhea" id="RHEA:55204"/>
        <dbReference type="ChEBI" id="CHEBI:15378"/>
        <dbReference type="ChEBI" id="CHEBI:17319"/>
        <dbReference type="ChEBI" id="CHEBI:28938"/>
        <dbReference type="ChEBI" id="CHEBI:57844"/>
        <dbReference type="ChEBI" id="CHEBI:59789"/>
        <dbReference type="ChEBI" id="CHEBI:59904"/>
        <dbReference type="ChEBI" id="CHEBI:85936"/>
        <dbReference type="EC" id="4.3.1.32"/>
    </reaction>
</comment>
<dbReference type="AlphaFoldDB" id="A0A086P4S3"/>
<evidence type="ECO:0000256" key="13">
    <source>
        <dbReference type="ARBA" id="ARBA00023004"/>
    </source>
</evidence>
<dbReference type="eggNOG" id="COG1060">
    <property type="taxonomic scope" value="Bacteria"/>
</dbReference>
<dbReference type="Pfam" id="PF04055">
    <property type="entry name" value="Radical_SAM"/>
    <property type="match status" value="2"/>
</dbReference>
<sequence length="769" mass="82903">MRTQDRDSAASWMQMLGGMPIEALLDQAEAMTLASFGATVTYSRKVFIPLTHLCRDVCHYCTFAKAPRNAGAPYLTIDQVLEIARPGEKAGCREALFTLGDRPEDRYVVARDALARMGHASTLSYLREAAAAVLAETSLLPHLNPGIMMDEDLAMLRPVAASMGLMLESTSEQLCAKGRPHHGSPDKVPAVRLAAIEAAGRARVPFTTGLLIGIGESRMERIEALLAIRDAHARHGHVQEVIIQNFRAKPATRMADHAEPPLEEHLWTVAAARLILGPAMTIQAPPNLQPDGLAALMRAGVNDWGGVSPVTPDHVNPEAPWPHLMALAAATAAAGRVLTERLAVGPAYAKEPERWLEPAIALQVRRAVDARGLPIVERWRAGAGEAPPLLPRAGRTLSAGRIDAILDKAADRRGLGEGEIVTLFQAAGPDAGRVMEAADALRQEVVGDVVTYVVNRNINYTNICTYKCGFCAFSKGTAKALRGPAYRLDLDEVARRAAEAQARGATELCLQGGIHPDYDGETYLSIIRAVRDAAPGIHVHAFSPLEIAHGASTMGMGLEPYLAMLKEEGLSTLPGTAAEVLHEEVRAILCPDKVSADEWVAVMRAAHRVGLKSTATIMFGHVDDYSHWARHLQIVRDVQVETSGFTEFVPLPFVHMEAPMWRKGKARSGPSFREAILMQAVARIALHGVIPNIQASWVKLGEQGVIAALRAGVNDLGGVLMEESITRAAGGAHGQCFDVAQMHRTAQAAGRHARQRTTLYGTVERQFAA</sequence>
<comment type="similarity">
    <text evidence="4">In the C-terminal section; belongs to the radical SAM superfamily. CofH family.</text>
</comment>
<dbReference type="InterPro" id="IPR045567">
    <property type="entry name" value="CofH/MnqC-like_C"/>
</dbReference>
<dbReference type="NCBIfam" id="NF005609">
    <property type="entry name" value="PRK07360.1"/>
    <property type="match status" value="1"/>
</dbReference>
<dbReference type="NCBIfam" id="TIGR03551">
    <property type="entry name" value="F420_cofH"/>
    <property type="match status" value="1"/>
</dbReference>
<dbReference type="InterPro" id="IPR058240">
    <property type="entry name" value="rSAM_sf"/>
</dbReference>
<dbReference type="NCBIfam" id="TIGR00423">
    <property type="entry name" value="CofH family radical SAM protein"/>
    <property type="match status" value="1"/>
</dbReference>
<keyword evidence="10 19" id="KW-0808">Transferase</keyword>
<evidence type="ECO:0000256" key="6">
    <source>
        <dbReference type="ARBA" id="ARBA00012126"/>
    </source>
</evidence>
<evidence type="ECO:0000256" key="1">
    <source>
        <dbReference type="ARBA" id="ARBA00001966"/>
    </source>
</evidence>
<dbReference type="SFLD" id="SFLDF00294">
    <property type="entry name" value="7_8-didemethyl-8-hydroxy-5-dea"/>
    <property type="match status" value="1"/>
</dbReference>
<dbReference type="Proteomes" id="UP000024284">
    <property type="component" value="Unassembled WGS sequence"/>
</dbReference>
<evidence type="ECO:0000259" key="18">
    <source>
        <dbReference type="PROSITE" id="PS51918"/>
    </source>
</evidence>
<evidence type="ECO:0000256" key="14">
    <source>
        <dbReference type="ARBA" id="ARBA00023014"/>
    </source>
</evidence>
<feature type="domain" description="Radical SAM core" evidence="18">
    <location>
        <begin position="450"/>
        <end position="687"/>
    </location>
</feature>
<dbReference type="InterPro" id="IPR034405">
    <property type="entry name" value="F420"/>
</dbReference>
<dbReference type="OrthoDB" id="9802027at2"/>
<keyword evidence="11" id="KW-0949">S-adenosyl-L-methionine</keyword>
<evidence type="ECO:0000256" key="10">
    <source>
        <dbReference type="ARBA" id="ARBA00022679"/>
    </source>
</evidence>
<organism evidence="19 20">
    <name type="scientific">Sphingobium herbicidovorans (strain ATCC 700291 / DSM 11019 / CCUG 56400 / KCTC 2939 / LMG 18315 / NBRC 16415 / MH)</name>
    <name type="common">Sphingomonas herbicidovorans</name>
    <dbReference type="NCBI Taxonomy" id="1219045"/>
    <lineage>
        <taxon>Bacteria</taxon>
        <taxon>Pseudomonadati</taxon>
        <taxon>Pseudomonadota</taxon>
        <taxon>Alphaproteobacteria</taxon>
        <taxon>Sphingomonadales</taxon>
        <taxon>Sphingomonadaceae</taxon>
        <taxon>Sphingobium</taxon>
    </lineage>
</organism>
<dbReference type="GO" id="GO:0044689">
    <property type="term" value="F:7,8-didemethyl-8-hydroxy-5-deazariboflavin synthase activity"/>
    <property type="evidence" value="ECO:0007669"/>
    <property type="project" value="UniProtKB-EC"/>
</dbReference>
<comment type="function">
    <text evidence="2">Catalyzes the radical-mediated synthesis of 7,8-didemethyl-8-hydroxy-5-deazariboflavin (FO) from 5-amino-6-(D-ribitylamino)uracil and L-tyrosine.</text>
</comment>
<evidence type="ECO:0000256" key="15">
    <source>
        <dbReference type="ARBA" id="ARBA00023239"/>
    </source>
</evidence>
<dbReference type="InterPro" id="IPR020050">
    <property type="entry name" value="FO_synthase_su2"/>
</dbReference>
<evidence type="ECO:0000313" key="20">
    <source>
        <dbReference type="Proteomes" id="UP000024284"/>
    </source>
</evidence>
<dbReference type="InterPro" id="IPR007197">
    <property type="entry name" value="rSAM"/>
</dbReference>
<dbReference type="PATRIC" id="fig|1219045.3.peg.4037"/>
<keyword evidence="13" id="KW-0408">Iron</keyword>
<dbReference type="SFLD" id="SFLDG01064">
    <property type="entry name" value="F420__menaquinone_cofactor_bio"/>
    <property type="match status" value="3"/>
</dbReference>
<reference evidence="19" key="1">
    <citation type="submission" date="2014-08" db="EMBL/GenBank/DDBJ databases">
        <title>Draft genome sequences of Sphingobium herbicidovorans.</title>
        <authorList>
            <person name="Gan H.M."/>
            <person name="Gan H.Y."/>
            <person name="Savka M.A."/>
        </authorList>
    </citation>
    <scope>NUCLEOTIDE SEQUENCE [LARGE SCALE GENOMIC DNA]</scope>
    <source>
        <strain evidence="19">NBRC 16415</strain>
    </source>
</reference>
<dbReference type="GO" id="GO:0141093">
    <property type="term" value="F:5-amino-6-(D-ribitylamino)uracil--L-tyrosine 4-hydroxyphenyl transferase activity"/>
    <property type="evidence" value="ECO:0007669"/>
    <property type="project" value="UniProtKB-EC"/>
</dbReference>
<dbReference type="SMART" id="SM00729">
    <property type="entry name" value="Elp3"/>
    <property type="match status" value="2"/>
</dbReference>
<dbReference type="InterPro" id="IPR013785">
    <property type="entry name" value="Aldolase_TIM"/>
</dbReference>
<dbReference type="GO" id="GO:0051539">
    <property type="term" value="F:4 iron, 4 sulfur cluster binding"/>
    <property type="evidence" value="ECO:0007669"/>
    <property type="project" value="UniProtKB-KW"/>
</dbReference>
<dbReference type="UniPathway" id="UPA00072"/>
<dbReference type="NCBIfam" id="TIGR03550">
    <property type="entry name" value="F420_cofG"/>
    <property type="match status" value="1"/>
</dbReference>
<evidence type="ECO:0000256" key="8">
    <source>
        <dbReference type="ARBA" id="ARBA00022220"/>
    </source>
</evidence>
<dbReference type="PANTHER" id="PTHR43076:SF1">
    <property type="entry name" value="LIPOYL SYNTHASE 2"/>
    <property type="match status" value="1"/>
</dbReference>
<dbReference type="InterPro" id="IPR006638">
    <property type="entry name" value="Elp3/MiaA/NifB-like_rSAM"/>
</dbReference>
<dbReference type="SFLD" id="SFLDF00343">
    <property type="entry name" value="aminofutalosine_synthase_(mqnE"/>
    <property type="match status" value="1"/>
</dbReference>
<dbReference type="GO" id="GO:0046872">
    <property type="term" value="F:metal ion binding"/>
    <property type="evidence" value="ECO:0007669"/>
    <property type="project" value="UniProtKB-KW"/>
</dbReference>
<comment type="similarity">
    <text evidence="5">In the N-terminal section; belongs to the radical SAM superfamily. CofG family.</text>
</comment>
<dbReference type="EC" id="2.5.1.147" evidence="7"/>
<comment type="pathway">
    <text evidence="3">Cofactor biosynthesis; coenzyme F0 biosynthesis.</text>
</comment>
<dbReference type="PROSITE" id="PS51918">
    <property type="entry name" value="RADICAL_SAM"/>
    <property type="match status" value="2"/>
</dbReference>
<evidence type="ECO:0000256" key="2">
    <source>
        <dbReference type="ARBA" id="ARBA00003692"/>
    </source>
</evidence>
<evidence type="ECO:0000256" key="16">
    <source>
        <dbReference type="ARBA" id="ARBA00048468"/>
    </source>
</evidence>
<dbReference type="Pfam" id="PF19288">
    <property type="entry name" value="CofH_C"/>
    <property type="match status" value="1"/>
</dbReference>
<evidence type="ECO:0000256" key="3">
    <source>
        <dbReference type="ARBA" id="ARBA00004712"/>
    </source>
</evidence>
<protein>
    <recommendedName>
        <fullName evidence="8">FO synthase</fullName>
        <ecNumber evidence="7">2.5.1.147</ecNumber>
        <ecNumber evidence="6">4.3.1.32</ecNumber>
    </recommendedName>
</protein>
<dbReference type="PANTHER" id="PTHR43076">
    <property type="entry name" value="FO SYNTHASE (COFH)"/>
    <property type="match status" value="1"/>
</dbReference>
<feature type="domain" description="Radical SAM core" evidence="18">
    <location>
        <begin position="40"/>
        <end position="287"/>
    </location>
</feature>
<accession>A0A086P4S3</accession>
<dbReference type="Gene3D" id="3.20.20.70">
    <property type="entry name" value="Aldolase class I"/>
    <property type="match status" value="2"/>
</dbReference>
<evidence type="ECO:0000256" key="4">
    <source>
        <dbReference type="ARBA" id="ARBA00010051"/>
    </source>
</evidence>
<proteinExistence type="inferred from homology"/>
<dbReference type="SFLD" id="SFLDG01389">
    <property type="entry name" value="menaquinone_synthsis_involved"/>
    <property type="match status" value="1"/>
</dbReference>
<dbReference type="SFLD" id="SFLDS00029">
    <property type="entry name" value="Radical_SAM"/>
    <property type="match status" value="3"/>
</dbReference>
<evidence type="ECO:0000256" key="17">
    <source>
        <dbReference type="ARBA" id="ARBA00048974"/>
    </source>
</evidence>
<keyword evidence="12" id="KW-0479">Metal-binding</keyword>
<keyword evidence="20" id="KW-1185">Reference proteome</keyword>
<dbReference type="NCBIfam" id="NF004884">
    <property type="entry name" value="PRK06245.1"/>
    <property type="match status" value="1"/>
</dbReference>
<evidence type="ECO:0000256" key="12">
    <source>
        <dbReference type="ARBA" id="ARBA00022723"/>
    </source>
</evidence>
<comment type="caution">
    <text evidence="19">The sequence shown here is derived from an EMBL/GenBank/DDBJ whole genome shotgun (WGS) entry which is preliminary data.</text>
</comment>
<dbReference type="EMBL" id="JFZA02000062">
    <property type="protein sequence ID" value="KFG88391.1"/>
    <property type="molecule type" value="Genomic_DNA"/>
</dbReference>
<keyword evidence="14" id="KW-0411">Iron-sulfur</keyword>